<dbReference type="SUPFAM" id="SSF46767">
    <property type="entry name" value="Methylated DNA-protein cysteine methyltransferase, C-terminal domain"/>
    <property type="match status" value="1"/>
</dbReference>
<keyword evidence="11" id="KW-1185">Reference proteome</keyword>
<dbReference type="InterPro" id="IPR036217">
    <property type="entry name" value="MethylDNA_cys_MeTrfase_DNAb"/>
</dbReference>
<sequence length="171" mass="18198">MTSPSALHLDRQPSPIGELLLVSDEAGILRALDFHDHEPRLQRLLGRHYGDRVLEVGVAPRAVRQALADYFDGDFPALNTIPWATAGGAFQKAVWRALTEIPAGQTQTYGALAARIGRPSAVRAVGAANGANPLSILVPCHRLIGANGALTGYAGGLDRKAWLLRHEGVAL</sequence>
<evidence type="ECO:0000256" key="4">
    <source>
        <dbReference type="ARBA" id="ARBA00022679"/>
    </source>
</evidence>
<dbReference type="InterPro" id="IPR001497">
    <property type="entry name" value="MethylDNA_cys_MeTrfase_AS"/>
</dbReference>
<keyword evidence="4 8" id="KW-0808">Transferase</keyword>
<accession>A0A0N7JH42</accession>
<dbReference type="HAMAP" id="MF_00772">
    <property type="entry name" value="OGT"/>
    <property type="match status" value="1"/>
</dbReference>
<comment type="similarity">
    <text evidence="8">Belongs to the MGMT family.</text>
</comment>
<dbReference type="PANTHER" id="PTHR10815:SF5">
    <property type="entry name" value="METHYLATED-DNA--PROTEIN-CYSTEINE METHYLTRANSFERASE"/>
    <property type="match status" value="1"/>
</dbReference>
<dbReference type="InterPro" id="IPR036388">
    <property type="entry name" value="WH-like_DNA-bd_sf"/>
</dbReference>
<dbReference type="KEGG" id="chq:AQ619_02630"/>
<comment type="subcellular location">
    <subcellularLocation>
        <location evidence="8">Cytoplasm</location>
    </subcellularLocation>
</comment>
<keyword evidence="6 8" id="KW-0234">DNA repair</keyword>
<evidence type="ECO:0000313" key="10">
    <source>
        <dbReference type="EMBL" id="ALL12346.1"/>
    </source>
</evidence>
<keyword evidence="2 8" id="KW-0963">Cytoplasm</keyword>
<evidence type="ECO:0000256" key="3">
    <source>
        <dbReference type="ARBA" id="ARBA00022603"/>
    </source>
</evidence>
<dbReference type="PROSITE" id="PS00374">
    <property type="entry name" value="MGMT"/>
    <property type="match status" value="1"/>
</dbReference>
<feature type="domain" description="Methylated-DNA-[protein]-cysteine S-methyltransferase DNA binding" evidence="9">
    <location>
        <begin position="89"/>
        <end position="169"/>
    </location>
</feature>
<evidence type="ECO:0000256" key="7">
    <source>
        <dbReference type="ARBA" id="ARBA00049348"/>
    </source>
</evidence>
<evidence type="ECO:0000256" key="1">
    <source>
        <dbReference type="ARBA" id="ARBA00001286"/>
    </source>
</evidence>
<dbReference type="PANTHER" id="PTHR10815">
    <property type="entry name" value="METHYLATED-DNA--PROTEIN-CYSTEINE METHYLTRANSFERASE"/>
    <property type="match status" value="1"/>
</dbReference>
<evidence type="ECO:0000256" key="6">
    <source>
        <dbReference type="ARBA" id="ARBA00023204"/>
    </source>
</evidence>
<comment type="function">
    <text evidence="8">Involved in the cellular defense against the biological effects of O6-methylguanine (O6-MeG) and O4-methylthymine (O4-MeT) in DNA. Repairs the methylated nucleobase in DNA by stoichiometrically transferring the methyl group to a cysteine residue in the enzyme. This is a suicide reaction: the enzyme is irreversibly inactivated.</text>
</comment>
<gene>
    <name evidence="10" type="ORF">AQ619_02630</name>
</gene>
<dbReference type="NCBIfam" id="TIGR00589">
    <property type="entry name" value="ogt"/>
    <property type="match status" value="1"/>
</dbReference>
<dbReference type="InterPro" id="IPR014048">
    <property type="entry name" value="MethylDNA_cys_MeTrfase_DNA-bd"/>
</dbReference>
<comment type="catalytic activity">
    <reaction evidence="7 8">
        <text>a 6-O-methyl-2'-deoxyguanosine in DNA + L-cysteinyl-[protein] = S-methyl-L-cysteinyl-[protein] + a 2'-deoxyguanosine in DNA</text>
        <dbReference type="Rhea" id="RHEA:24000"/>
        <dbReference type="Rhea" id="RHEA-COMP:10131"/>
        <dbReference type="Rhea" id="RHEA-COMP:10132"/>
        <dbReference type="Rhea" id="RHEA-COMP:11367"/>
        <dbReference type="Rhea" id="RHEA-COMP:11368"/>
        <dbReference type="ChEBI" id="CHEBI:29950"/>
        <dbReference type="ChEBI" id="CHEBI:82612"/>
        <dbReference type="ChEBI" id="CHEBI:85445"/>
        <dbReference type="ChEBI" id="CHEBI:85448"/>
        <dbReference type="EC" id="2.1.1.63"/>
    </reaction>
</comment>
<evidence type="ECO:0000313" key="11">
    <source>
        <dbReference type="Proteomes" id="UP000056905"/>
    </source>
</evidence>
<dbReference type="FunFam" id="1.10.10.10:FF:000337">
    <property type="entry name" value="Methylated-DNA--protein-cysteine methyltransferase"/>
    <property type="match status" value="1"/>
</dbReference>
<name>A0A0N7JH42_9CAUL</name>
<evidence type="ECO:0000256" key="5">
    <source>
        <dbReference type="ARBA" id="ARBA00022763"/>
    </source>
</evidence>
<dbReference type="AlphaFoldDB" id="A0A0N7JH42"/>
<protein>
    <recommendedName>
        <fullName evidence="8">Methylated-DNA--protein-cysteine methyltransferase</fullName>
        <ecNumber evidence="8">2.1.1.63</ecNumber>
    </recommendedName>
    <alternativeName>
        <fullName evidence="8">6-O-methylguanine-DNA methyltransferase</fullName>
        <shortName evidence="8">MGMT</shortName>
    </alternativeName>
    <alternativeName>
        <fullName evidence="8">O-6-methylguanine-DNA-alkyltransferase</fullName>
    </alternativeName>
</protein>
<dbReference type="Gene3D" id="3.30.160.70">
    <property type="entry name" value="Methylated DNA-protein cysteine methyltransferase domain"/>
    <property type="match status" value="1"/>
</dbReference>
<dbReference type="InterPro" id="IPR036631">
    <property type="entry name" value="MGMT_N_sf"/>
</dbReference>
<dbReference type="Pfam" id="PF01035">
    <property type="entry name" value="DNA_binding_1"/>
    <property type="match status" value="1"/>
</dbReference>
<evidence type="ECO:0000259" key="9">
    <source>
        <dbReference type="Pfam" id="PF01035"/>
    </source>
</evidence>
<evidence type="ECO:0000256" key="8">
    <source>
        <dbReference type="HAMAP-Rule" id="MF_00772"/>
    </source>
</evidence>
<proteinExistence type="inferred from homology"/>
<dbReference type="GO" id="GO:0006307">
    <property type="term" value="P:DNA alkylation repair"/>
    <property type="evidence" value="ECO:0007669"/>
    <property type="project" value="UniProtKB-UniRule"/>
</dbReference>
<dbReference type="SUPFAM" id="SSF53155">
    <property type="entry name" value="Methylated DNA-protein cysteine methyltransferase domain"/>
    <property type="match status" value="1"/>
</dbReference>
<dbReference type="InterPro" id="IPR023546">
    <property type="entry name" value="MGMT"/>
</dbReference>
<dbReference type="GO" id="GO:0003908">
    <property type="term" value="F:methylated-DNA-[protein]-cysteine S-methyltransferase activity"/>
    <property type="evidence" value="ECO:0007669"/>
    <property type="project" value="UniProtKB-UniRule"/>
</dbReference>
<keyword evidence="3 8" id="KW-0489">Methyltransferase</keyword>
<comment type="miscellaneous">
    <text evidence="8">This enzyme catalyzes only one turnover and therefore is not strictly catalytic. According to one definition, an enzyme is a biocatalyst that acts repeatedly and over many reaction cycles.</text>
</comment>
<dbReference type="EC" id="2.1.1.63" evidence="8"/>
<feature type="active site" description="Nucleophile; methyl group acceptor" evidence="8">
    <location>
        <position position="140"/>
    </location>
</feature>
<reference evidence="10 11" key="1">
    <citation type="submission" date="2015-10" db="EMBL/GenBank/DDBJ databases">
        <title>Conservation of the essential genome among Caulobacter and Brevundimonas species.</title>
        <authorList>
            <person name="Scott D."/>
            <person name="Ely B."/>
        </authorList>
    </citation>
    <scope>NUCLEOTIDE SEQUENCE [LARGE SCALE GENOMIC DNA]</scope>
    <source>
        <strain evidence="10 11">CB4</strain>
    </source>
</reference>
<dbReference type="RefSeq" id="WP_062143854.1">
    <property type="nucleotide sequence ID" value="NZ_CP013002.1"/>
</dbReference>
<dbReference type="Proteomes" id="UP000056905">
    <property type="component" value="Chromosome"/>
</dbReference>
<comment type="catalytic activity">
    <reaction evidence="1 8">
        <text>a 4-O-methyl-thymidine in DNA + L-cysteinyl-[protein] = a thymidine in DNA + S-methyl-L-cysteinyl-[protein]</text>
        <dbReference type="Rhea" id="RHEA:53428"/>
        <dbReference type="Rhea" id="RHEA-COMP:10131"/>
        <dbReference type="Rhea" id="RHEA-COMP:10132"/>
        <dbReference type="Rhea" id="RHEA-COMP:13555"/>
        <dbReference type="Rhea" id="RHEA-COMP:13556"/>
        <dbReference type="ChEBI" id="CHEBI:29950"/>
        <dbReference type="ChEBI" id="CHEBI:82612"/>
        <dbReference type="ChEBI" id="CHEBI:137386"/>
        <dbReference type="ChEBI" id="CHEBI:137387"/>
        <dbReference type="EC" id="2.1.1.63"/>
    </reaction>
</comment>
<dbReference type="Gene3D" id="1.10.10.10">
    <property type="entry name" value="Winged helix-like DNA-binding domain superfamily/Winged helix DNA-binding domain"/>
    <property type="match status" value="1"/>
</dbReference>
<dbReference type="CDD" id="cd06445">
    <property type="entry name" value="ATase"/>
    <property type="match status" value="1"/>
</dbReference>
<dbReference type="STRING" id="69395.AQ619_02630"/>
<organism evidence="10 11">
    <name type="scientific">Caulobacter henricii</name>
    <dbReference type="NCBI Taxonomy" id="69395"/>
    <lineage>
        <taxon>Bacteria</taxon>
        <taxon>Pseudomonadati</taxon>
        <taxon>Pseudomonadota</taxon>
        <taxon>Alphaproteobacteria</taxon>
        <taxon>Caulobacterales</taxon>
        <taxon>Caulobacteraceae</taxon>
        <taxon>Caulobacter</taxon>
    </lineage>
</organism>
<dbReference type="GO" id="GO:0032259">
    <property type="term" value="P:methylation"/>
    <property type="evidence" value="ECO:0007669"/>
    <property type="project" value="UniProtKB-KW"/>
</dbReference>
<dbReference type="OrthoDB" id="9802228at2"/>
<dbReference type="EMBL" id="CP013002">
    <property type="protein sequence ID" value="ALL12346.1"/>
    <property type="molecule type" value="Genomic_DNA"/>
</dbReference>
<evidence type="ECO:0000256" key="2">
    <source>
        <dbReference type="ARBA" id="ARBA00022490"/>
    </source>
</evidence>
<keyword evidence="5 8" id="KW-0227">DNA damage</keyword>
<dbReference type="GO" id="GO:0005737">
    <property type="term" value="C:cytoplasm"/>
    <property type="evidence" value="ECO:0007669"/>
    <property type="project" value="UniProtKB-SubCell"/>
</dbReference>